<dbReference type="GO" id="GO:0046872">
    <property type="term" value="F:metal ion binding"/>
    <property type="evidence" value="ECO:0007669"/>
    <property type="project" value="UniProtKB-KW"/>
</dbReference>
<proteinExistence type="predicted"/>
<dbReference type="NCBIfam" id="TIGR01494">
    <property type="entry name" value="ATPase_P-type"/>
    <property type="match status" value="1"/>
</dbReference>
<feature type="transmembrane region" description="Helical" evidence="8">
    <location>
        <begin position="945"/>
        <end position="966"/>
    </location>
</feature>
<dbReference type="PANTHER" id="PTHR24093:SF514">
    <property type="entry name" value="CALCIUM-TRANSPORTING ATPASE"/>
    <property type="match status" value="1"/>
</dbReference>
<dbReference type="InterPro" id="IPR036412">
    <property type="entry name" value="HAD-like_sf"/>
</dbReference>
<dbReference type="PANTHER" id="PTHR24093">
    <property type="entry name" value="CATION TRANSPORTING ATPASE"/>
    <property type="match status" value="1"/>
</dbReference>
<dbReference type="InterPro" id="IPR001757">
    <property type="entry name" value="P_typ_ATPase"/>
</dbReference>
<dbReference type="GO" id="GO:0005388">
    <property type="term" value="F:P-type calcium transporter activity"/>
    <property type="evidence" value="ECO:0007669"/>
    <property type="project" value="TreeGrafter"/>
</dbReference>
<feature type="transmembrane region" description="Helical" evidence="8">
    <location>
        <begin position="438"/>
        <end position="467"/>
    </location>
</feature>
<evidence type="ECO:0000256" key="1">
    <source>
        <dbReference type="ARBA" id="ARBA00004370"/>
    </source>
</evidence>
<dbReference type="InterPro" id="IPR023299">
    <property type="entry name" value="ATPase_P-typ_cyto_dom_N"/>
</dbReference>
<dbReference type="SUPFAM" id="SSF81653">
    <property type="entry name" value="Calcium ATPase, transduction domain A"/>
    <property type="match status" value="1"/>
</dbReference>
<keyword evidence="6 8" id="KW-1133">Transmembrane helix</keyword>
<evidence type="ECO:0000259" key="9">
    <source>
        <dbReference type="Pfam" id="PF00122"/>
    </source>
</evidence>
<evidence type="ECO:0000256" key="8">
    <source>
        <dbReference type="SAM" id="Phobius"/>
    </source>
</evidence>
<dbReference type="Pfam" id="PF13246">
    <property type="entry name" value="Cation_ATPase"/>
    <property type="match status" value="1"/>
</dbReference>
<dbReference type="GO" id="GO:0016887">
    <property type="term" value="F:ATP hydrolysis activity"/>
    <property type="evidence" value="ECO:0007669"/>
    <property type="project" value="InterPro"/>
</dbReference>
<evidence type="ECO:0000259" key="10">
    <source>
        <dbReference type="Pfam" id="PF00689"/>
    </source>
</evidence>
<dbReference type="Gene3D" id="3.40.1110.10">
    <property type="entry name" value="Calcium-transporting ATPase, cytoplasmic domain N"/>
    <property type="match status" value="1"/>
</dbReference>
<evidence type="ECO:0000256" key="6">
    <source>
        <dbReference type="ARBA" id="ARBA00022989"/>
    </source>
</evidence>
<evidence type="ECO:0000256" key="5">
    <source>
        <dbReference type="ARBA" id="ARBA00022842"/>
    </source>
</evidence>
<dbReference type="InterPro" id="IPR023298">
    <property type="entry name" value="ATPase_P-typ_TM_dom_sf"/>
</dbReference>
<dbReference type="Proteomes" id="UP000682877">
    <property type="component" value="Chromosome 8"/>
</dbReference>
<keyword evidence="7 8" id="KW-0472">Membrane</keyword>
<protein>
    <recommendedName>
        <fullName evidence="13">Calcium-transporting ATPase</fullName>
    </recommendedName>
</protein>
<dbReference type="Gene3D" id="1.20.1110.10">
    <property type="entry name" value="Calcium-transporting ATPase, transmembrane domain"/>
    <property type="match status" value="3"/>
</dbReference>
<dbReference type="Pfam" id="PF00689">
    <property type="entry name" value="Cation_ATPase_C"/>
    <property type="match status" value="1"/>
</dbReference>
<evidence type="ECO:0000313" key="11">
    <source>
        <dbReference type="EMBL" id="CAE6237693.1"/>
    </source>
</evidence>
<dbReference type="InterPro" id="IPR023214">
    <property type="entry name" value="HAD_sf"/>
</dbReference>
<evidence type="ECO:0000256" key="3">
    <source>
        <dbReference type="ARBA" id="ARBA00022723"/>
    </source>
</evidence>
<dbReference type="EMBL" id="LR999458">
    <property type="protein sequence ID" value="CAE6237693.1"/>
    <property type="molecule type" value="Genomic_DNA"/>
</dbReference>
<accession>A0A8S2B2R6</accession>
<name>A0A8S2B2R6_ARAAE</name>
<evidence type="ECO:0000313" key="12">
    <source>
        <dbReference type="Proteomes" id="UP000682877"/>
    </source>
</evidence>
<comment type="subcellular location">
    <subcellularLocation>
        <location evidence="1">Membrane</location>
    </subcellularLocation>
</comment>
<feature type="transmembrane region" description="Helical" evidence="8">
    <location>
        <begin position="1044"/>
        <end position="1067"/>
    </location>
</feature>
<dbReference type="InterPro" id="IPR059000">
    <property type="entry name" value="ATPase_P-type_domA"/>
</dbReference>
<dbReference type="InterPro" id="IPR006068">
    <property type="entry name" value="ATPase_P-typ_cation-transptr_C"/>
</dbReference>
<dbReference type="Pfam" id="PF00122">
    <property type="entry name" value="E1-E2_ATPase"/>
    <property type="match status" value="1"/>
</dbReference>
<organism evidence="11 12">
    <name type="scientific">Arabidopsis arenosa</name>
    <name type="common">Sand rock-cress</name>
    <name type="synonym">Cardaminopsis arenosa</name>
    <dbReference type="NCBI Taxonomy" id="38785"/>
    <lineage>
        <taxon>Eukaryota</taxon>
        <taxon>Viridiplantae</taxon>
        <taxon>Streptophyta</taxon>
        <taxon>Embryophyta</taxon>
        <taxon>Tracheophyta</taxon>
        <taxon>Spermatophyta</taxon>
        <taxon>Magnoliopsida</taxon>
        <taxon>eudicotyledons</taxon>
        <taxon>Gunneridae</taxon>
        <taxon>Pentapetalae</taxon>
        <taxon>rosids</taxon>
        <taxon>malvids</taxon>
        <taxon>Brassicales</taxon>
        <taxon>Brassicaceae</taxon>
        <taxon>Camelineae</taxon>
        <taxon>Arabidopsis</taxon>
    </lineage>
</organism>
<keyword evidence="5" id="KW-0460">Magnesium</keyword>
<gene>
    <name evidence="11" type="ORF">AARE701A_LOCUS21371</name>
</gene>
<reference evidence="11" key="1">
    <citation type="submission" date="2021-01" db="EMBL/GenBank/DDBJ databases">
        <authorList>
            <person name="Bezrukov I."/>
        </authorList>
    </citation>
    <scope>NUCLEOTIDE SEQUENCE</scope>
</reference>
<evidence type="ECO:0000256" key="4">
    <source>
        <dbReference type="ARBA" id="ARBA00022837"/>
    </source>
</evidence>
<feature type="transmembrane region" description="Helical" evidence="8">
    <location>
        <begin position="918"/>
        <end position="939"/>
    </location>
</feature>
<feature type="transmembrane region" description="Helical" evidence="8">
    <location>
        <begin position="543"/>
        <end position="564"/>
    </location>
</feature>
<dbReference type="PRINTS" id="PR00120">
    <property type="entry name" value="HATPASE"/>
</dbReference>
<dbReference type="SUPFAM" id="SSF81665">
    <property type="entry name" value="Calcium ATPase, transmembrane domain M"/>
    <property type="match status" value="2"/>
</dbReference>
<feature type="domain" description="Cation-transporting P-type ATPase C-terminal" evidence="10">
    <location>
        <begin position="942"/>
        <end position="1087"/>
    </location>
</feature>
<keyword evidence="3" id="KW-0479">Metal-binding</keyword>
<dbReference type="GO" id="GO:0005524">
    <property type="term" value="F:ATP binding"/>
    <property type="evidence" value="ECO:0007669"/>
    <property type="project" value="InterPro"/>
</dbReference>
<sequence length="1103" mass="122445">MVVFKWSMFRFWKRPSNGGPGDLEVGLGGYSFPPADDDVVVPHLPVAEDVSCDLEEGDPKPEPAVLENNAPHDLEGAGLITTNHPSSWRRVGKLKRASEAFYQVISETLWRTGTRTVPDQALVHDHQETEQSANEEASTSGGFGIGLEELVQLVKERSLEALNRYNGASTLVHGLSTLLKTDLKVGIDRRDDEIQHRKLTFGSNTYPCRKGKTFWGRLDGWYVEACIILATVFQIFARAIAEYKQSCRFEKLTEEKRNVYLDVCSCRRFSSSLVYGVAPAHNAELFWLQVIRGGRRVRVSVYDIVVGDIVPLKNGCQVPADGVLFVANALKVDEQEITDSDEIVQKDLQTNPFLLSGSKLIEGIGTMLVTSVGMNTEWGLKMEIPQETDEEKPFQGYLKWLAISASWLVVLFASVAFSVRLGRYFSGWTKKSDGTPMFIYGITTVDEATEFVITSLSFGIATIVVAVPVGLSIAVRLNSLVIWLQTLLLFEEWQNLKLCKDNEENEERQSFGAITLCIWKNGICYNYIVSSNWNFNFESGNCFLLYAISSFLLALILLLEYPLFKHLFSAKQMSVVDVWAGGIRMQDMDNVSQLPTFLKELIIEGTAQNTNGSVVFETGVTEPEVYGSPTEQAILNLGNKLGMKFDDARSASLARHTIPFNPTKKYGGVALQLGTHAHVHWKGSAKTILSSCEGYMDGANNSRAIDEQKRKFFEGTIENMCKEGLRCAALAYQTCELGSLPTIKEPRNLVLLAIIGIKDPCRPGTRDAIQLCNSASVKVCMVTADDVLTAQAIAIECGILTNASGRNIWTGAQFRELSDLEKEQIAGDILVFAQSSPSDNLLLVQTLKKRGHIVAATGMGIHDPNTLREADVSLAMGVGGTAAAKENSDIIILDDNFATIVKCIIWSRALYTNVQRSILFRLTVSVSALAICVVEVVIYDAFPLNAVQLLLLNLIIDILGALALAYRPRADDHLMRKPPVFYLVLSLVIIKSEKLLKLKHGHTGNAEKVMNTFIFNSFVFCLVCNEFEIQSVDQTFKEILRENMFLVTITSTIISQIIVIEFASIFISSVRLDLKKWVTTSLLGLLSQVATRYPYPTNQYYRN</sequence>
<dbReference type="Gene3D" id="2.70.150.10">
    <property type="entry name" value="Calcium-transporting ATPase, cytoplasmic transduction domain A"/>
    <property type="match status" value="1"/>
</dbReference>
<dbReference type="SUPFAM" id="SSF81660">
    <property type="entry name" value="Metal cation-transporting ATPase, ATP-binding domain N"/>
    <property type="match status" value="1"/>
</dbReference>
<evidence type="ECO:0000256" key="7">
    <source>
        <dbReference type="ARBA" id="ARBA00023136"/>
    </source>
</evidence>
<keyword evidence="4" id="KW-0106">Calcium</keyword>
<dbReference type="GO" id="GO:0005886">
    <property type="term" value="C:plasma membrane"/>
    <property type="evidence" value="ECO:0007669"/>
    <property type="project" value="TreeGrafter"/>
</dbReference>
<dbReference type="AlphaFoldDB" id="A0A8S2B2R6"/>
<keyword evidence="2 8" id="KW-0812">Transmembrane</keyword>
<dbReference type="InterPro" id="IPR008250">
    <property type="entry name" value="ATPase_P-typ_transduc_dom_A_sf"/>
</dbReference>
<dbReference type="SUPFAM" id="SSF56784">
    <property type="entry name" value="HAD-like"/>
    <property type="match status" value="1"/>
</dbReference>
<keyword evidence="12" id="KW-1185">Reference proteome</keyword>
<feature type="domain" description="P-type ATPase A" evidence="9">
    <location>
        <begin position="289"/>
        <end position="379"/>
    </location>
</feature>
<dbReference type="PRINTS" id="PR00119">
    <property type="entry name" value="CATATPASE"/>
</dbReference>
<evidence type="ECO:0000256" key="2">
    <source>
        <dbReference type="ARBA" id="ARBA00022692"/>
    </source>
</evidence>
<dbReference type="Gene3D" id="3.40.50.1000">
    <property type="entry name" value="HAD superfamily/HAD-like"/>
    <property type="match status" value="1"/>
</dbReference>
<feature type="transmembrane region" description="Helical" evidence="8">
    <location>
        <begin position="397"/>
        <end position="417"/>
    </location>
</feature>
<evidence type="ECO:0008006" key="13">
    <source>
        <dbReference type="Google" id="ProtNLM"/>
    </source>
</evidence>